<dbReference type="GO" id="GO:0005634">
    <property type="term" value="C:nucleus"/>
    <property type="evidence" value="ECO:0007669"/>
    <property type="project" value="UniProtKB-SubCell"/>
</dbReference>
<dbReference type="InterPro" id="IPR000626">
    <property type="entry name" value="Ubiquitin-like_dom"/>
</dbReference>
<dbReference type="InterPro" id="IPR022617">
    <property type="entry name" value="Rad60/SUMO-like_dom"/>
</dbReference>
<dbReference type="Gene3D" id="3.10.20.90">
    <property type="entry name" value="Phosphatidylinositol 3-kinase Catalytic Subunit, Chain A, domain 1"/>
    <property type="match status" value="1"/>
</dbReference>
<reference evidence="3 4" key="1">
    <citation type="journal article" date="2016" name="Sci. Rep.">
        <title>The Dendrobium catenatum Lindl. genome sequence provides insights into polysaccharide synthase, floral development and adaptive evolution.</title>
        <authorList>
            <person name="Zhang G.Q."/>
            <person name="Xu Q."/>
            <person name="Bian C."/>
            <person name="Tsai W.C."/>
            <person name="Yeh C.M."/>
            <person name="Liu K.W."/>
            <person name="Yoshida K."/>
            <person name="Zhang L.S."/>
            <person name="Chang S.B."/>
            <person name="Chen F."/>
            <person name="Shi Y."/>
            <person name="Su Y.Y."/>
            <person name="Zhang Y.Q."/>
            <person name="Chen L.J."/>
            <person name="Yin Y."/>
            <person name="Lin M."/>
            <person name="Huang H."/>
            <person name="Deng H."/>
            <person name="Wang Z.W."/>
            <person name="Zhu S.L."/>
            <person name="Zhao X."/>
            <person name="Deng C."/>
            <person name="Niu S.C."/>
            <person name="Huang J."/>
            <person name="Wang M."/>
            <person name="Liu G.H."/>
            <person name="Yang H.J."/>
            <person name="Xiao X.J."/>
            <person name="Hsiao Y.Y."/>
            <person name="Wu W.L."/>
            <person name="Chen Y.Y."/>
            <person name="Mitsuda N."/>
            <person name="Ohme-Takagi M."/>
            <person name="Luo Y.B."/>
            <person name="Van de Peer Y."/>
            <person name="Liu Z.J."/>
        </authorList>
    </citation>
    <scope>NUCLEOTIDE SEQUENCE [LARGE SCALE GENOMIC DNA]</scope>
    <source>
        <tissue evidence="3">The whole plant</tissue>
    </source>
</reference>
<dbReference type="PANTHER" id="PTHR10562">
    <property type="entry name" value="SMALL UBIQUITIN-RELATED MODIFIER"/>
    <property type="match status" value="1"/>
</dbReference>
<proteinExistence type="inferred from homology"/>
<sequence length="93" mass="10561">MASTSSKKNKKSNEVTILCLKVKSQDGEELVYRAKPNTKLSKLKNDYCNRYSFPINSIAFLFDGRRIRDEDTPESLKMEDGDEIDAMIHQTGG</sequence>
<reference evidence="3 4" key="2">
    <citation type="journal article" date="2017" name="Nature">
        <title>The Apostasia genome and the evolution of orchids.</title>
        <authorList>
            <person name="Zhang G.Q."/>
            <person name="Liu K.W."/>
            <person name="Li Z."/>
            <person name="Lohaus R."/>
            <person name="Hsiao Y.Y."/>
            <person name="Niu S.C."/>
            <person name="Wang J.Y."/>
            <person name="Lin Y.C."/>
            <person name="Xu Q."/>
            <person name="Chen L.J."/>
            <person name="Yoshida K."/>
            <person name="Fujiwara S."/>
            <person name="Wang Z.W."/>
            <person name="Zhang Y.Q."/>
            <person name="Mitsuda N."/>
            <person name="Wang M."/>
            <person name="Liu G.H."/>
            <person name="Pecoraro L."/>
            <person name="Huang H.X."/>
            <person name="Xiao X.J."/>
            <person name="Lin M."/>
            <person name="Wu X.Y."/>
            <person name="Wu W.L."/>
            <person name="Chen Y.Y."/>
            <person name="Chang S.B."/>
            <person name="Sakamoto S."/>
            <person name="Ohme-Takagi M."/>
            <person name="Yagi M."/>
            <person name="Zeng S.J."/>
            <person name="Shen C.Y."/>
            <person name="Yeh C.M."/>
            <person name="Luo Y.B."/>
            <person name="Tsai W.C."/>
            <person name="Van de Peer Y."/>
            <person name="Liu Z.J."/>
        </authorList>
    </citation>
    <scope>NUCLEOTIDE SEQUENCE [LARGE SCALE GENOMIC DNA]</scope>
    <source>
        <tissue evidence="3">The whole plant</tissue>
    </source>
</reference>
<evidence type="ECO:0000256" key="1">
    <source>
        <dbReference type="RuleBase" id="RU361190"/>
    </source>
</evidence>
<dbReference type="SMART" id="SM00213">
    <property type="entry name" value="UBQ"/>
    <property type="match status" value="1"/>
</dbReference>
<evidence type="ECO:0000313" key="4">
    <source>
        <dbReference type="Proteomes" id="UP000233837"/>
    </source>
</evidence>
<keyword evidence="1" id="KW-0833">Ubl conjugation pathway</keyword>
<protein>
    <recommendedName>
        <fullName evidence="1">Small ubiquitin-related modifier</fullName>
        <shortName evidence="1">SUMO</shortName>
    </recommendedName>
</protein>
<evidence type="ECO:0000313" key="3">
    <source>
        <dbReference type="EMBL" id="PKU71586.1"/>
    </source>
</evidence>
<accession>A0A2I0W7F1</accession>
<dbReference type="PROSITE" id="PS50053">
    <property type="entry name" value="UBIQUITIN_2"/>
    <property type="match status" value="1"/>
</dbReference>
<name>A0A2I0W7F1_9ASPA</name>
<keyword evidence="4" id="KW-1185">Reference proteome</keyword>
<dbReference type="AlphaFoldDB" id="A0A2I0W7F1"/>
<dbReference type="InterPro" id="IPR029071">
    <property type="entry name" value="Ubiquitin-like_domsf"/>
</dbReference>
<keyword evidence="1" id="KW-0539">Nucleus</keyword>
<organism evidence="3 4">
    <name type="scientific">Dendrobium catenatum</name>
    <dbReference type="NCBI Taxonomy" id="906689"/>
    <lineage>
        <taxon>Eukaryota</taxon>
        <taxon>Viridiplantae</taxon>
        <taxon>Streptophyta</taxon>
        <taxon>Embryophyta</taxon>
        <taxon>Tracheophyta</taxon>
        <taxon>Spermatophyta</taxon>
        <taxon>Magnoliopsida</taxon>
        <taxon>Liliopsida</taxon>
        <taxon>Asparagales</taxon>
        <taxon>Orchidaceae</taxon>
        <taxon>Epidendroideae</taxon>
        <taxon>Malaxideae</taxon>
        <taxon>Dendrobiinae</taxon>
        <taxon>Dendrobium</taxon>
    </lineage>
</organism>
<dbReference type="Pfam" id="PF11976">
    <property type="entry name" value="Rad60-SLD"/>
    <property type="match status" value="1"/>
</dbReference>
<comment type="subcellular location">
    <subcellularLocation>
        <location evidence="1">Nucleus</location>
    </subcellularLocation>
</comment>
<dbReference type="EMBL" id="KZ502877">
    <property type="protein sequence ID" value="PKU71586.1"/>
    <property type="molecule type" value="Genomic_DNA"/>
</dbReference>
<comment type="similarity">
    <text evidence="1">Belongs to the ubiquitin family. SUMO subfamily.</text>
</comment>
<evidence type="ECO:0000259" key="2">
    <source>
        <dbReference type="PROSITE" id="PS50053"/>
    </source>
</evidence>
<dbReference type="SUPFAM" id="SSF54236">
    <property type="entry name" value="Ubiquitin-like"/>
    <property type="match status" value="1"/>
</dbReference>
<dbReference type="STRING" id="906689.A0A2I0W7F1"/>
<feature type="domain" description="Ubiquitin-like" evidence="2">
    <location>
        <begin position="18"/>
        <end position="93"/>
    </location>
</feature>
<dbReference type="Proteomes" id="UP000233837">
    <property type="component" value="Unassembled WGS sequence"/>
</dbReference>
<gene>
    <name evidence="3" type="primary">SUMO2</name>
    <name evidence="3" type="ORF">MA16_Dca004428</name>
</gene>